<dbReference type="SUPFAM" id="SSF81383">
    <property type="entry name" value="F-box domain"/>
    <property type="match status" value="1"/>
</dbReference>
<dbReference type="Proteomes" id="UP001372338">
    <property type="component" value="Unassembled WGS sequence"/>
</dbReference>
<keyword evidence="3" id="KW-1185">Reference proteome</keyword>
<name>A0AAN9E3Y5_CROPI</name>
<dbReference type="PROSITE" id="PS50181">
    <property type="entry name" value="FBOX"/>
    <property type="match status" value="1"/>
</dbReference>
<dbReference type="Pfam" id="PF23622">
    <property type="entry name" value="LRR_At1g61320_AtMIF1"/>
    <property type="match status" value="1"/>
</dbReference>
<dbReference type="AlphaFoldDB" id="A0AAN9E3Y5"/>
<protein>
    <recommendedName>
        <fullName evidence="1">F-box domain-containing protein</fullName>
    </recommendedName>
</protein>
<reference evidence="2 3" key="1">
    <citation type="submission" date="2024-01" db="EMBL/GenBank/DDBJ databases">
        <title>The genomes of 5 underutilized Papilionoideae crops provide insights into root nodulation and disease resistanc.</title>
        <authorList>
            <person name="Yuan L."/>
        </authorList>
    </citation>
    <scope>NUCLEOTIDE SEQUENCE [LARGE SCALE GENOMIC DNA]</scope>
    <source>
        <strain evidence="2">ZHUSHIDOU_FW_LH</strain>
        <tissue evidence="2">Leaf</tissue>
    </source>
</reference>
<organism evidence="2 3">
    <name type="scientific">Crotalaria pallida</name>
    <name type="common">Smooth rattlebox</name>
    <name type="synonym">Crotalaria striata</name>
    <dbReference type="NCBI Taxonomy" id="3830"/>
    <lineage>
        <taxon>Eukaryota</taxon>
        <taxon>Viridiplantae</taxon>
        <taxon>Streptophyta</taxon>
        <taxon>Embryophyta</taxon>
        <taxon>Tracheophyta</taxon>
        <taxon>Spermatophyta</taxon>
        <taxon>Magnoliopsida</taxon>
        <taxon>eudicotyledons</taxon>
        <taxon>Gunneridae</taxon>
        <taxon>Pentapetalae</taxon>
        <taxon>rosids</taxon>
        <taxon>fabids</taxon>
        <taxon>Fabales</taxon>
        <taxon>Fabaceae</taxon>
        <taxon>Papilionoideae</taxon>
        <taxon>50 kb inversion clade</taxon>
        <taxon>genistoids sensu lato</taxon>
        <taxon>core genistoids</taxon>
        <taxon>Crotalarieae</taxon>
        <taxon>Crotalaria</taxon>
    </lineage>
</organism>
<feature type="domain" description="F-box" evidence="1">
    <location>
        <begin position="2"/>
        <end position="50"/>
    </location>
</feature>
<dbReference type="SUPFAM" id="SSF52047">
    <property type="entry name" value="RNI-like"/>
    <property type="match status" value="1"/>
</dbReference>
<sequence length="418" mass="49071">MMDRISILPEDILHNIMSRLDHEEAVRTAVLSKSWRQTFSTFPYLVLNENHDAFIHSKQTNFFYNFVDNSLLRFLNQGLTLKKLVLWVDSTNHEKDLQLLYSRIDYWIQLAKDCAVEVLHITLYNDNYNRGYYTTVPEPEDDYAKRYHVPSSLLDARSLVKLILNGYILLDQAFLNHPITFSSLKVLSLCDVHITDMFIFRNLLTTCPLIEYITLDSVRGIDPVVSIQDLSKLKEVRIITGEIKMAEIEINAPSLQNFYYCGPYYTEFKMDKCVNLNELSLTDLNIISNQWFLQHHLFPCIRTLELKKVNMPARINMSLPQLKVLKLDNCYYGLREEAYINIDAPKLYMFTYISSQFNKEKIDFLNSSSQLEIRAELSFHWILDYRMVREFFQQFEGRNVSATLSFFNVQRIVSASLS</sequence>
<dbReference type="InterPro" id="IPR055357">
    <property type="entry name" value="LRR_At1g61320_AtMIF1"/>
</dbReference>
<dbReference type="InterPro" id="IPR036047">
    <property type="entry name" value="F-box-like_dom_sf"/>
</dbReference>
<evidence type="ECO:0000259" key="1">
    <source>
        <dbReference type="PROSITE" id="PS50181"/>
    </source>
</evidence>
<evidence type="ECO:0000313" key="3">
    <source>
        <dbReference type="Proteomes" id="UP001372338"/>
    </source>
</evidence>
<dbReference type="EMBL" id="JAYWIO010000008">
    <property type="protein sequence ID" value="KAK7246043.1"/>
    <property type="molecule type" value="Genomic_DNA"/>
</dbReference>
<proteinExistence type="predicted"/>
<dbReference type="Gene3D" id="3.80.10.10">
    <property type="entry name" value="Ribonuclease Inhibitor"/>
    <property type="match status" value="1"/>
</dbReference>
<dbReference type="Gene3D" id="1.20.1280.50">
    <property type="match status" value="1"/>
</dbReference>
<comment type="caution">
    <text evidence="2">The sequence shown here is derived from an EMBL/GenBank/DDBJ whole genome shotgun (WGS) entry which is preliminary data.</text>
</comment>
<dbReference type="InterPro" id="IPR001810">
    <property type="entry name" value="F-box_dom"/>
</dbReference>
<evidence type="ECO:0000313" key="2">
    <source>
        <dbReference type="EMBL" id="KAK7246043.1"/>
    </source>
</evidence>
<gene>
    <name evidence="2" type="ORF">RIF29_40900</name>
</gene>
<accession>A0AAN9E3Y5</accession>
<dbReference type="InterPro" id="IPR032675">
    <property type="entry name" value="LRR_dom_sf"/>
</dbReference>
<dbReference type="InterPro" id="IPR053772">
    <property type="entry name" value="At1g61320/At1g61330-like"/>
</dbReference>
<dbReference type="SMART" id="SM00256">
    <property type="entry name" value="FBOX"/>
    <property type="match status" value="1"/>
</dbReference>
<dbReference type="PANTHER" id="PTHR34145">
    <property type="entry name" value="OS02G0105600 PROTEIN"/>
    <property type="match status" value="1"/>
</dbReference>
<dbReference type="Pfam" id="PF00646">
    <property type="entry name" value="F-box"/>
    <property type="match status" value="1"/>
</dbReference>